<proteinExistence type="predicted"/>
<feature type="compositionally biased region" description="Low complexity" evidence="1">
    <location>
        <begin position="37"/>
        <end position="48"/>
    </location>
</feature>
<evidence type="ECO:0000313" key="4">
    <source>
        <dbReference type="Proteomes" id="UP000465785"/>
    </source>
</evidence>
<keyword evidence="2" id="KW-0732">Signal</keyword>
<dbReference type="EMBL" id="AP022601">
    <property type="protein sequence ID" value="BBY91544.1"/>
    <property type="molecule type" value="Genomic_DNA"/>
</dbReference>
<dbReference type="InterPro" id="IPR006311">
    <property type="entry name" value="TAT_signal"/>
</dbReference>
<sequence length="73" mass="7283">MTPTSSTLRRRAVALLAGTAIAVLASAAPAFAEPGSDADTYAASSSSTETLGKKKPPPPPPPPPPNLSAEEKA</sequence>
<dbReference type="KEGG" id="mgau:MGALJ_12130"/>
<dbReference type="PROSITE" id="PS51318">
    <property type="entry name" value="TAT"/>
    <property type="match status" value="1"/>
</dbReference>
<organism evidence="3 4">
    <name type="scientific">Mycobacterium gallinarum</name>
    <dbReference type="NCBI Taxonomy" id="39689"/>
    <lineage>
        <taxon>Bacteria</taxon>
        <taxon>Bacillati</taxon>
        <taxon>Actinomycetota</taxon>
        <taxon>Actinomycetes</taxon>
        <taxon>Mycobacteriales</taxon>
        <taxon>Mycobacteriaceae</taxon>
        <taxon>Mycobacterium</taxon>
    </lineage>
</organism>
<evidence type="ECO:0000256" key="2">
    <source>
        <dbReference type="SAM" id="SignalP"/>
    </source>
</evidence>
<dbReference type="AlphaFoldDB" id="A0A9W4BFP8"/>
<keyword evidence="4" id="KW-1185">Reference proteome</keyword>
<name>A0A9W4BFP8_9MYCO</name>
<dbReference type="RefSeq" id="WP_163727411.1">
    <property type="nucleotide sequence ID" value="NZ_AP022601.1"/>
</dbReference>
<protein>
    <recommendedName>
        <fullName evidence="5">Fibronectin attachment protein</fullName>
    </recommendedName>
</protein>
<evidence type="ECO:0000256" key="1">
    <source>
        <dbReference type="SAM" id="MobiDB-lite"/>
    </source>
</evidence>
<feature type="chain" id="PRO_5040964931" description="Fibronectin attachment protein" evidence="2">
    <location>
        <begin position="33"/>
        <end position="73"/>
    </location>
</feature>
<evidence type="ECO:0008006" key="5">
    <source>
        <dbReference type="Google" id="ProtNLM"/>
    </source>
</evidence>
<accession>A0A9W4BFP8</accession>
<evidence type="ECO:0000313" key="3">
    <source>
        <dbReference type="EMBL" id="BBY91544.1"/>
    </source>
</evidence>
<gene>
    <name evidence="3" type="ORF">MGALJ_12130</name>
</gene>
<feature type="signal peptide" evidence="2">
    <location>
        <begin position="1"/>
        <end position="32"/>
    </location>
</feature>
<dbReference type="Proteomes" id="UP000465785">
    <property type="component" value="Chromosome"/>
</dbReference>
<feature type="compositionally biased region" description="Pro residues" evidence="1">
    <location>
        <begin position="57"/>
        <end position="66"/>
    </location>
</feature>
<reference evidence="3 4" key="1">
    <citation type="journal article" date="2019" name="Emerg. Microbes Infect.">
        <title>Comprehensive subspecies identification of 175 nontuberculous mycobacteria species based on 7547 genomic profiles.</title>
        <authorList>
            <person name="Matsumoto Y."/>
            <person name="Kinjo T."/>
            <person name="Motooka D."/>
            <person name="Nabeya D."/>
            <person name="Jung N."/>
            <person name="Uechi K."/>
            <person name="Horii T."/>
            <person name="Iida T."/>
            <person name="Fujita J."/>
            <person name="Nakamura S."/>
        </authorList>
    </citation>
    <scope>NUCLEOTIDE SEQUENCE [LARGE SCALE GENOMIC DNA]</scope>
    <source>
        <strain evidence="3 4">JCM 6399</strain>
    </source>
</reference>
<feature type="region of interest" description="Disordered" evidence="1">
    <location>
        <begin position="32"/>
        <end position="73"/>
    </location>
</feature>